<dbReference type="EMBL" id="LR796564">
    <property type="protein sequence ID" value="CAB4151389.1"/>
    <property type="molecule type" value="Genomic_DNA"/>
</dbReference>
<proteinExistence type="predicted"/>
<gene>
    <name evidence="1" type="ORF">UFOVP597_15</name>
</gene>
<name>A0A6J5N6Q6_9CAUD</name>
<protein>
    <submittedName>
        <fullName evidence="1">Uncharacterized protein</fullName>
    </submittedName>
</protein>
<organism evidence="1">
    <name type="scientific">uncultured Caudovirales phage</name>
    <dbReference type="NCBI Taxonomy" id="2100421"/>
    <lineage>
        <taxon>Viruses</taxon>
        <taxon>Duplodnaviria</taxon>
        <taxon>Heunggongvirae</taxon>
        <taxon>Uroviricota</taxon>
        <taxon>Caudoviricetes</taxon>
        <taxon>Peduoviridae</taxon>
        <taxon>Maltschvirus</taxon>
        <taxon>Maltschvirus maltsch</taxon>
    </lineage>
</organism>
<sequence length="246" mass="28919">MKIYLAGVETFHAYFPEQDYSGIPILTTFYHLMKKKIIPDYAYCDSLILDSGAFTFFGGKKVNWDEYVDQYIDFINKTDRKLFFELDIYKIIGLEGVENIRRKIETKTGKKTIPVWHIFLGIDYYKKLCEDYDYIAISASGAYDSKWTRTNIDQLKKMVLYAKSKNVKVHGLGYTCTNKLEEVPFYSVDSTSWISGMKFGNIHRFNGRTIQTLKRPANTLMINPRLRLKNNFDEWVKFQKYAEQNL</sequence>
<evidence type="ECO:0000313" key="1">
    <source>
        <dbReference type="EMBL" id="CAB4151389.1"/>
    </source>
</evidence>
<reference evidence="1" key="1">
    <citation type="submission" date="2020-04" db="EMBL/GenBank/DDBJ databases">
        <authorList>
            <person name="Chiriac C."/>
            <person name="Salcher M."/>
            <person name="Ghai R."/>
            <person name="Kavagutti S V."/>
        </authorList>
    </citation>
    <scope>NUCLEOTIDE SEQUENCE</scope>
</reference>
<accession>A0A6J5N6Q6</accession>